<accession>A0AAV2I3H7</accession>
<dbReference type="AlphaFoldDB" id="A0AAV2I3H7"/>
<gene>
    <name evidence="1" type="ORF">GSLYS_00014845001</name>
</gene>
<evidence type="ECO:0000313" key="2">
    <source>
        <dbReference type="Proteomes" id="UP001497497"/>
    </source>
</evidence>
<proteinExistence type="predicted"/>
<name>A0AAV2I3H7_LYMST</name>
<feature type="non-terminal residue" evidence="1">
    <location>
        <position position="1"/>
    </location>
</feature>
<feature type="non-terminal residue" evidence="1">
    <location>
        <position position="240"/>
    </location>
</feature>
<reference evidence="1 2" key="1">
    <citation type="submission" date="2024-04" db="EMBL/GenBank/DDBJ databases">
        <authorList>
            <consortium name="Genoscope - CEA"/>
            <person name="William W."/>
        </authorList>
    </citation>
    <scope>NUCLEOTIDE SEQUENCE [LARGE SCALE GENOMIC DNA]</scope>
</reference>
<comment type="caution">
    <text evidence="1">The sequence shown here is derived from an EMBL/GenBank/DDBJ whole genome shotgun (WGS) entry which is preliminary data.</text>
</comment>
<protein>
    <submittedName>
        <fullName evidence="1">Uncharacterized protein</fullName>
    </submittedName>
</protein>
<dbReference type="Proteomes" id="UP001497497">
    <property type="component" value="Unassembled WGS sequence"/>
</dbReference>
<organism evidence="1 2">
    <name type="scientific">Lymnaea stagnalis</name>
    <name type="common">Great pond snail</name>
    <name type="synonym">Helix stagnalis</name>
    <dbReference type="NCBI Taxonomy" id="6523"/>
    <lineage>
        <taxon>Eukaryota</taxon>
        <taxon>Metazoa</taxon>
        <taxon>Spiralia</taxon>
        <taxon>Lophotrochozoa</taxon>
        <taxon>Mollusca</taxon>
        <taxon>Gastropoda</taxon>
        <taxon>Heterobranchia</taxon>
        <taxon>Euthyneura</taxon>
        <taxon>Panpulmonata</taxon>
        <taxon>Hygrophila</taxon>
        <taxon>Lymnaeoidea</taxon>
        <taxon>Lymnaeidae</taxon>
        <taxon>Lymnaea</taxon>
    </lineage>
</organism>
<keyword evidence="2" id="KW-1185">Reference proteome</keyword>
<sequence>SLFKTASIFCKEIPMANMQLLSRLGVTPYAMNRMVSSAARLNWQSVSCSLNKFHSNPKHHQVLHVKESESFRRLETTHVGRTRQPINSSWSKQEMQKLTSQDCTQVSFAHTWKPKHLLNVALFGNRGHGMLTRLKCCLLPPSQQLMPVRHYVYPIPDQLEPWTHRDEKYGITFTSYLSQQHVEMLRIIAEPEFSMFYLMFYGKQVRHLVDENQGRGYPEKISEDKLFGLPLDLLMKKDTA</sequence>
<dbReference type="EMBL" id="CAXITT010000419">
    <property type="protein sequence ID" value="CAL1541203.1"/>
    <property type="molecule type" value="Genomic_DNA"/>
</dbReference>
<evidence type="ECO:0000313" key="1">
    <source>
        <dbReference type="EMBL" id="CAL1541203.1"/>
    </source>
</evidence>